<dbReference type="EMBL" id="SMCO01000010">
    <property type="protein sequence ID" value="TCV85164.1"/>
    <property type="molecule type" value="Genomic_DNA"/>
</dbReference>
<comment type="caution">
    <text evidence="4">The sequence shown here is derived from an EMBL/GenBank/DDBJ whole genome shotgun (WGS) entry which is preliminary data.</text>
</comment>
<dbReference type="CDD" id="cd01948">
    <property type="entry name" value="EAL"/>
    <property type="match status" value="1"/>
</dbReference>
<dbReference type="Gene3D" id="3.30.70.270">
    <property type="match status" value="1"/>
</dbReference>
<feature type="domain" description="GGDEF" evidence="3">
    <location>
        <begin position="350"/>
        <end position="489"/>
    </location>
</feature>
<protein>
    <submittedName>
        <fullName evidence="4">Diguanylate cyclase (GGDEF)-like protein</fullName>
    </submittedName>
</protein>
<keyword evidence="5" id="KW-1185">Reference proteome</keyword>
<proteinExistence type="predicted"/>
<keyword evidence="1" id="KW-0472">Membrane</keyword>
<reference evidence="4 5" key="1">
    <citation type="submission" date="2019-03" db="EMBL/GenBank/DDBJ databases">
        <title>Genomic Encyclopedia of Type Strains, Phase IV (KMG-IV): sequencing the most valuable type-strain genomes for metagenomic binning, comparative biology and taxonomic classification.</title>
        <authorList>
            <person name="Goeker M."/>
        </authorList>
    </citation>
    <scope>NUCLEOTIDE SEQUENCE [LARGE SCALE GENOMIC DNA]</scope>
    <source>
        <strain evidence="4 5">DSM 100309</strain>
    </source>
</reference>
<dbReference type="PANTHER" id="PTHR44757">
    <property type="entry name" value="DIGUANYLATE CYCLASE DGCP"/>
    <property type="match status" value="1"/>
</dbReference>
<dbReference type="CDD" id="cd01949">
    <property type="entry name" value="GGDEF"/>
    <property type="match status" value="1"/>
</dbReference>
<dbReference type="NCBIfam" id="TIGR00254">
    <property type="entry name" value="GGDEF"/>
    <property type="match status" value="1"/>
</dbReference>
<dbReference type="Proteomes" id="UP000295367">
    <property type="component" value="Unassembled WGS sequence"/>
</dbReference>
<dbReference type="InterPro" id="IPR052155">
    <property type="entry name" value="Biofilm_reg_signaling"/>
</dbReference>
<evidence type="ECO:0000256" key="1">
    <source>
        <dbReference type="SAM" id="Phobius"/>
    </source>
</evidence>
<dbReference type="SMART" id="SM00267">
    <property type="entry name" value="GGDEF"/>
    <property type="match status" value="1"/>
</dbReference>
<dbReference type="InterPro" id="IPR029787">
    <property type="entry name" value="Nucleotide_cyclase"/>
</dbReference>
<dbReference type="Pfam" id="PF00563">
    <property type="entry name" value="EAL"/>
    <property type="match status" value="1"/>
</dbReference>
<evidence type="ECO:0000313" key="4">
    <source>
        <dbReference type="EMBL" id="TCV85164.1"/>
    </source>
</evidence>
<dbReference type="PROSITE" id="PS50887">
    <property type="entry name" value="GGDEF"/>
    <property type="match status" value="1"/>
</dbReference>
<feature type="domain" description="EAL" evidence="2">
    <location>
        <begin position="498"/>
        <end position="752"/>
    </location>
</feature>
<keyword evidence="1" id="KW-0812">Transmembrane</keyword>
<dbReference type="SMART" id="SM00052">
    <property type="entry name" value="EAL"/>
    <property type="match status" value="1"/>
</dbReference>
<evidence type="ECO:0000313" key="5">
    <source>
        <dbReference type="Proteomes" id="UP000295367"/>
    </source>
</evidence>
<dbReference type="FunFam" id="3.20.20.450:FF:000001">
    <property type="entry name" value="Cyclic di-GMP phosphodiesterase yahA"/>
    <property type="match status" value="1"/>
</dbReference>
<feature type="transmembrane region" description="Helical" evidence="1">
    <location>
        <begin position="178"/>
        <end position="206"/>
    </location>
</feature>
<dbReference type="RefSeq" id="WP_124945328.1">
    <property type="nucleotide sequence ID" value="NZ_BHVT01000010.1"/>
</dbReference>
<sequence length="753" mass="84533">MSSLSKKILAIYMLVLALGVTLSVLIYMNGHAVSSATQSLVEINLPRLNDISKLHVAIAGQKPILYEYYATADRAIFLKAFSANQIIIEAGLRTIHNMDESQSYLTQIEKLTDEINGQANQLDKTLTTAPIDWDHAREILERVSILEKSIAPIIDKLVFFNQKRVTSSGLSTQSKTQFMINLVIGFSIVIFIIAILIGYYVNIYIAESAERRRLSMFVERNPNPVLRLSWNGQVTYSNPATAILLSKLGLDFAKALLPEDFDLRLASIKKSGAESLGFEYGIQNRTLDCMIHMLEDLHICHIYITDVTDRKEAEKQLVFQAYHDTVTSLPNRRMFNESMQNAINQASPESQFAVIMLRIDRIKLVLESQGYEASDNLLRAMASRLEKLLQQHSDFSTGVVFFRFEGATFGALMPNLSDSHQLQLLVEQLQISMREPLHANGQDFFFTLSIGASIFPQDGSEPEGLMRNAEAAVNNAQKLGGNTFQSYTQDMNAKVAHWLALENGLRYALERNELELHYQPQVVIANNQINGVEALLRWRRDGQNFSSPAEFIPIAEESGLIIPIGEWILRTACLQAKAWQTAGFNHITMAVNISARQFQHPEFTKLVATTLQQTGLEPHFLELEITESVAMHDAEKTIATLIELRNLGLQLSIDDFGTGYSSLSYLKRFPISKLKVDQSFVRNMVSDTNDAAITKTVILLGQSLNLKVIAEGVETAEQLALLKQFDCDEVQGYFFSKPVPARDLEKLLSVREI</sequence>
<keyword evidence="1" id="KW-1133">Transmembrane helix</keyword>
<dbReference type="InterPro" id="IPR000160">
    <property type="entry name" value="GGDEF_dom"/>
</dbReference>
<evidence type="ECO:0000259" key="3">
    <source>
        <dbReference type="PROSITE" id="PS50887"/>
    </source>
</evidence>
<dbReference type="InterPro" id="IPR043128">
    <property type="entry name" value="Rev_trsase/Diguanyl_cyclase"/>
</dbReference>
<dbReference type="SUPFAM" id="SSF141868">
    <property type="entry name" value="EAL domain-like"/>
    <property type="match status" value="1"/>
</dbReference>
<evidence type="ECO:0000259" key="2">
    <source>
        <dbReference type="PROSITE" id="PS50883"/>
    </source>
</evidence>
<accession>A0A4R3Y482</accession>
<dbReference type="SUPFAM" id="SSF55073">
    <property type="entry name" value="Nucleotide cyclase"/>
    <property type="match status" value="1"/>
</dbReference>
<dbReference type="OrthoDB" id="8711786at2"/>
<dbReference type="Gene3D" id="3.20.20.450">
    <property type="entry name" value="EAL domain"/>
    <property type="match status" value="1"/>
</dbReference>
<gene>
    <name evidence="4" type="ORF">EDC63_11053</name>
</gene>
<organism evidence="4 5">
    <name type="scientific">Sulfurirhabdus autotrophica</name>
    <dbReference type="NCBI Taxonomy" id="1706046"/>
    <lineage>
        <taxon>Bacteria</taxon>
        <taxon>Pseudomonadati</taxon>
        <taxon>Pseudomonadota</taxon>
        <taxon>Betaproteobacteria</taxon>
        <taxon>Nitrosomonadales</taxon>
        <taxon>Sulfuricellaceae</taxon>
        <taxon>Sulfurirhabdus</taxon>
    </lineage>
</organism>
<dbReference type="InterPro" id="IPR035919">
    <property type="entry name" value="EAL_sf"/>
</dbReference>
<dbReference type="PROSITE" id="PS50883">
    <property type="entry name" value="EAL"/>
    <property type="match status" value="1"/>
</dbReference>
<dbReference type="AlphaFoldDB" id="A0A4R3Y482"/>
<dbReference type="InterPro" id="IPR001633">
    <property type="entry name" value="EAL_dom"/>
</dbReference>
<name>A0A4R3Y482_9PROT</name>
<dbReference type="Pfam" id="PF00990">
    <property type="entry name" value="GGDEF"/>
    <property type="match status" value="1"/>
</dbReference>
<dbReference type="PANTHER" id="PTHR44757:SF2">
    <property type="entry name" value="BIOFILM ARCHITECTURE MAINTENANCE PROTEIN MBAA"/>
    <property type="match status" value="1"/>
</dbReference>